<sequence length="601" mass="66272">MKKSVLLSFLLSILFSVGLFAQSSFKIHSHNDYLQKVPFWDAYSGGAQSIEADVILENGKLTVAHEKESIDPNKTLSSLYFEPIQKGLALGLIEEIDFTLLVDLKTEAYSTLDKVIEEAQKFESIFYSDSNPEGLKLIISGSRPKVEDYSKYPSFIEFDYQSRDLDASLPWDKIGMVSLSFRSFSVWNGKGRIVESELKPIEEFVAKVHSFNKPVRFWATPDSKTSWNAFAMMGVDYINTDDPKGAFDYLQVYRKNTFTQAERHDLYQPKFISQPNTPKQIILMIGDGMGLAQISAGMVGNGGQLNLGNLKQMALVKTHAADDFTTDSAAGATAYATGEKTNNRAIGVDPNGQILANLPEKIQPLGWNSGVVTTDQMTGATPSSFYAHHSERDDSAILASWLSKSPLNLFIGGGKKTFQTEMENLKNSGFQLAQSVEEIENSRSEKVGFFASQDGIPAMQDGRGVLFDESVEAALAFLKEKNKPFFLMVESGMIDSGGHANDSEKIVREMVNFDKVIGDVIKFADENSGTLVLVTADHETGGVALPQGNVKKGEVELSYYSDDHTGIMVPLFAYGAGSEEFSGIIENSEVHQIIMKLIQRK</sequence>
<accession>A0A1M7ZI40</accession>
<dbReference type="GO" id="GO:0006629">
    <property type="term" value="P:lipid metabolic process"/>
    <property type="evidence" value="ECO:0007669"/>
    <property type="project" value="InterPro"/>
</dbReference>
<feature type="binding site" evidence="3">
    <location>
        <position position="499"/>
    </location>
    <ligand>
        <name>Zn(2+)</name>
        <dbReference type="ChEBI" id="CHEBI:29105"/>
        <label>2</label>
    </ligand>
</feature>
<feature type="signal peptide" evidence="5">
    <location>
        <begin position="1"/>
        <end position="21"/>
    </location>
</feature>
<gene>
    <name evidence="6" type="ORF">SAMN04488108_3521</name>
</gene>
<dbReference type="InterPro" id="IPR039559">
    <property type="entry name" value="AIM6_PI-PLC-like_dom"/>
</dbReference>
<organism evidence="6 7">
    <name type="scientific">Algoriphagus zhangzhouensis</name>
    <dbReference type="NCBI Taxonomy" id="1073327"/>
    <lineage>
        <taxon>Bacteria</taxon>
        <taxon>Pseudomonadati</taxon>
        <taxon>Bacteroidota</taxon>
        <taxon>Cytophagia</taxon>
        <taxon>Cytophagales</taxon>
        <taxon>Cyclobacteriaceae</taxon>
        <taxon>Algoriphagus</taxon>
    </lineage>
</organism>
<evidence type="ECO:0000313" key="7">
    <source>
        <dbReference type="Proteomes" id="UP000184609"/>
    </source>
</evidence>
<evidence type="ECO:0000313" key="6">
    <source>
        <dbReference type="EMBL" id="SHO64543.1"/>
    </source>
</evidence>
<feature type="binding site" evidence="3">
    <location>
        <position position="537"/>
    </location>
    <ligand>
        <name>Zn(2+)</name>
        <dbReference type="ChEBI" id="CHEBI:29105"/>
        <label>2</label>
    </ligand>
</feature>
<dbReference type="Gene3D" id="3.40.720.10">
    <property type="entry name" value="Alkaline Phosphatase, subunit A"/>
    <property type="match status" value="1"/>
</dbReference>
<keyword evidence="7" id="KW-1185">Reference proteome</keyword>
<dbReference type="SUPFAM" id="SSF53649">
    <property type="entry name" value="Alkaline phosphatase-like"/>
    <property type="match status" value="1"/>
</dbReference>
<dbReference type="CDD" id="cd16012">
    <property type="entry name" value="ALP"/>
    <property type="match status" value="1"/>
</dbReference>
<dbReference type="GO" id="GO:0008081">
    <property type="term" value="F:phosphoric diester hydrolase activity"/>
    <property type="evidence" value="ECO:0007669"/>
    <property type="project" value="InterPro"/>
</dbReference>
<evidence type="ECO:0000256" key="4">
    <source>
        <dbReference type="RuleBase" id="RU003946"/>
    </source>
</evidence>
<name>A0A1M7ZI40_9BACT</name>
<feature type="binding site" evidence="3">
    <location>
        <position position="495"/>
    </location>
    <ligand>
        <name>Zn(2+)</name>
        <dbReference type="ChEBI" id="CHEBI:29105"/>
        <label>2</label>
    </ligand>
</feature>
<dbReference type="AlphaFoldDB" id="A0A1M7ZI40"/>
<feature type="binding site" evidence="3">
    <location>
        <position position="538"/>
    </location>
    <ligand>
        <name>Zn(2+)</name>
        <dbReference type="ChEBI" id="CHEBI:29105"/>
        <label>2</label>
    </ligand>
</feature>
<dbReference type="CDD" id="cd08577">
    <property type="entry name" value="PI-PLCc_GDPD_SF_unchar3"/>
    <property type="match status" value="1"/>
</dbReference>
<dbReference type="Gene3D" id="3.20.20.190">
    <property type="entry name" value="Phosphatidylinositol (PI) phosphodiesterase"/>
    <property type="match status" value="1"/>
</dbReference>
<comment type="cofactor">
    <cofactor evidence="3">
        <name>Mg(2+)</name>
        <dbReference type="ChEBI" id="CHEBI:18420"/>
    </cofactor>
    <text evidence="3">Binds 1 Mg(2+) ion.</text>
</comment>
<keyword evidence="3" id="KW-0479">Metal-binding</keyword>
<dbReference type="InterPro" id="IPR017946">
    <property type="entry name" value="PLC-like_Pdiesterase_TIM-brl"/>
</dbReference>
<dbReference type="InterPro" id="IPR001952">
    <property type="entry name" value="Alkaline_phosphatase"/>
</dbReference>
<dbReference type="PRINTS" id="PR00113">
    <property type="entry name" value="ALKPHPHTASE"/>
</dbReference>
<comment type="cofactor">
    <cofactor evidence="3">
        <name>Zn(2+)</name>
        <dbReference type="ChEBI" id="CHEBI:29105"/>
    </cofactor>
    <text evidence="3">Binds 2 Zn(2+) ions.</text>
</comment>
<dbReference type="SMART" id="SM00098">
    <property type="entry name" value="alkPPc"/>
    <property type="match status" value="1"/>
</dbReference>
<keyword evidence="3" id="KW-0862">Zinc</keyword>
<dbReference type="PANTHER" id="PTHR11596">
    <property type="entry name" value="ALKALINE PHOSPHATASE"/>
    <property type="match status" value="1"/>
</dbReference>
<dbReference type="STRING" id="1073327.SAMN04488108_3521"/>
<dbReference type="Pfam" id="PF13653">
    <property type="entry name" value="GDPD_2"/>
    <property type="match status" value="1"/>
</dbReference>
<feature type="chain" id="PRO_5013042848" evidence="5">
    <location>
        <begin position="22"/>
        <end position="601"/>
    </location>
</feature>
<protein>
    <submittedName>
        <fullName evidence="6">Alkaline phosphatase</fullName>
    </submittedName>
</protein>
<feature type="binding site" evidence="3">
    <location>
        <position position="490"/>
    </location>
    <ligand>
        <name>Mg(2+)</name>
        <dbReference type="ChEBI" id="CHEBI:18420"/>
    </ligand>
</feature>
<feature type="binding site" evidence="3">
    <location>
        <position position="381"/>
    </location>
    <ligand>
        <name>Mg(2+)</name>
        <dbReference type="ChEBI" id="CHEBI:18420"/>
    </ligand>
</feature>
<evidence type="ECO:0000256" key="1">
    <source>
        <dbReference type="ARBA" id="ARBA00022553"/>
    </source>
</evidence>
<dbReference type="Proteomes" id="UP000184609">
    <property type="component" value="Unassembled WGS sequence"/>
</dbReference>
<dbReference type="GO" id="GO:0046872">
    <property type="term" value="F:metal ion binding"/>
    <property type="evidence" value="ECO:0007669"/>
    <property type="project" value="UniProtKB-KW"/>
</dbReference>
<comment type="similarity">
    <text evidence="4">Belongs to the alkaline phosphatase family.</text>
</comment>
<dbReference type="EMBL" id="FRXN01000005">
    <property type="protein sequence ID" value="SHO64543.1"/>
    <property type="molecule type" value="Genomic_DNA"/>
</dbReference>
<dbReference type="OrthoDB" id="9794455at2"/>
<evidence type="ECO:0000256" key="5">
    <source>
        <dbReference type="SAM" id="SignalP"/>
    </source>
</evidence>
<evidence type="ECO:0000256" key="3">
    <source>
        <dbReference type="PIRSR" id="PIRSR601952-2"/>
    </source>
</evidence>
<dbReference type="SUPFAM" id="SSF51695">
    <property type="entry name" value="PLC-like phosphodiesterases"/>
    <property type="match status" value="1"/>
</dbReference>
<dbReference type="PANTHER" id="PTHR11596:SF5">
    <property type="entry name" value="ALKALINE PHOSPHATASE"/>
    <property type="match status" value="1"/>
</dbReference>
<reference evidence="7" key="1">
    <citation type="submission" date="2016-12" db="EMBL/GenBank/DDBJ databases">
        <authorList>
            <person name="Varghese N."/>
            <person name="Submissions S."/>
        </authorList>
    </citation>
    <scope>NUCLEOTIDE SEQUENCE [LARGE SCALE GENOMIC DNA]</scope>
    <source>
        <strain evidence="7">DSM 25035</strain>
    </source>
</reference>
<dbReference type="GO" id="GO:0004035">
    <property type="term" value="F:alkaline phosphatase activity"/>
    <property type="evidence" value="ECO:0007669"/>
    <property type="project" value="TreeGrafter"/>
</dbReference>
<feature type="active site" description="Phosphoserine intermediate" evidence="2">
    <location>
        <position position="328"/>
    </location>
</feature>
<dbReference type="Pfam" id="PF00245">
    <property type="entry name" value="Alk_phosphatase"/>
    <property type="match status" value="1"/>
</dbReference>
<evidence type="ECO:0000256" key="2">
    <source>
        <dbReference type="PIRSR" id="PIRSR601952-1"/>
    </source>
</evidence>
<keyword evidence="3" id="KW-0460">Magnesium</keyword>
<keyword evidence="5" id="KW-0732">Signal</keyword>
<keyword evidence="1" id="KW-0597">Phosphoprotein</keyword>
<feature type="binding site" evidence="3">
    <location>
        <position position="287"/>
    </location>
    <ligand>
        <name>Mg(2+)</name>
        <dbReference type="ChEBI" id="CHEBI:18420"/>
    </ligand>
</feature>
<dbReference type="InterPro" id="IPR017850">
    <property type="entry name" value="Alkaline_phosphatase_core_sf"/>
</dbReference>
<feature type="binding site" evidence="3">
    <location>
        <position position="287"/>
    </location>
    <ligand>
        <name>Zn(2+)</name>
        <dbReference type="ChEBI" id="CHEBI:29105"/>
        <label>2</label>
    </ligand>
</feature>
<proteinExistence type="inferred from homology"/>
<dbReference type="RefSeq" id="WP_083586511.1">
    <property type="nucleotide sequence ID" value="NZ_FRXN01000005.1"/>
</dbReference>